<gene>
    <name evidence="1" type="ORF">ACFQNG_07890</name>
</gene>
<accession>A0ABW2RJG6</accession>
<organism evidence="1 2">
    <name type="scientific">Laceyella putida</name>
    <dbReference type="NCBI Taxonomy" id="110101"/>
    <lineage>
        <taxon>Bacteria</taxon>
        <taxon>Bacillati</taxon>
        <taxon>Bacillota</taxon>
        <taxon>Bacilli</taxon>
        <taxon>Bacillales</taxon>
        <taxon>Thermoactinomycetaceae</taxon>
        <taxon>Laceyella</taxon>
    </lineage>
</organism>
<sequence>MNKQELSPELYQLLNGKNLDAKQHEAMMLLTVTEDLWPHTAMISVGEIIATSPTQLRLALWPATTTTANIIRTGKATLVAFIAGKAHYVRLSLQRLAALSHAKHKRERFAASVVSVREDVAKYAGITSGVRIELKDSISVIKRWEETIEELLR</sequence>
<reference evidence="2" key="1">
    <citation type="journal article" date="2019" name="Int. J. Syst. Evol. Microbiol.">
        <title>The Global Catalogue of Microorganisms (GCM) 10K type strain sequencing project: providing services to taxonomists for standard genome sequencing and annotation.</title>
        <authorList>
            <consortium name="The Broad Institute Genomics Platform"/>
            <consortium name="The Broad Institute Genome Sequencing Center for Infectious Disease"/>
            <person name="Wu L."/>
            <person name="Ma J."/>
        </authorList>
    </citation>
    <scope>NUCLEOTIDE SEQUENCE [LARGE SCALE GENOMIC DNA]</scope>
    <source>
        <strain evidence="2">CGMCC 1.12942</strain>
    </source>
</reference>
<dbReference type="InterPro" id="IPR012349">
    <property type="entry name" value="Split_barrel_FMN-bd"/>
</dbReference>
<proteinExistence type="predicted"/>
<dbReference type="EMBL" id="JBHTBW010000020">
    <property type="protein sequence ID" value="MFC7441075.1"/>
    <property type="molecule type" value="Genomic_DNA"/>
</dbReference>
<keyword evidence="2" id="KW-1185">Reference proteome</keyword>
<evidence type="ECO:0000313" key="2">
    <source>
        <dbReference type="Proteomes" id="UP001596500"/>
    </source>
</evidence>
<evidence type="ECO:0000313" key="1">
    <source>
        <dbReference type="EMBL" id="MFC7441075.1"/>
    </source>
</evidence>
<dbReference type="Gene3D" id="2.30.110.10">
    <property type="entry name" value="Electron Transport, Fmn-binding Protein, Chain A"/>
    <property type="match status" value="1"/>
</dbReference>
<name>A0ABW2RJG6_9BACL</name>
<comment type="caution">
    <text evidence="1">The sequence shown here is derived from an EMBL/GenBank/DDBJ whole genome shotgun (WGS) entry which is preliminary data.</text>
</comment>
<protein>
    <submittedName>
        <fullName evidence="1">Pyridoxamine 5'-phosphate oxidase family protein</fullName>
    </submittedName>
</protein>
<dbReference type="Proteomes" id="UP001596500">
    <property type="component" value="Unassembled WGS sequence"/>
</dbReference>
<dbReference type="RefSeq" id="WP_379864370.1">
    <property type="nucleotide sequence ID" value="NZ_JBHTBW010000020.1"/>
</dbReference>